<evidence type="ECO:0000256" key="2">
    <source>
        <dbReference type="SAM" id="Phobius"/>
    </source>
</evidence>
<sequence length="1033" mass="113028">MRLHSTLHVLVGIGFMCWTAASLLRHKFDTAASLILAKQHLNFDCKKDAVDEINTMLWDLKDRFLLLTENTNVNCSPKASESSNVVRSNTDITSDVEMTKKGICRNIKVSQKDKDQWRNLHRMHQENKRNLKKDLDKEIADFKTGRQIEWNAIIRPSMKKEEKTKNQDILKRFRSKFTAGIAKLRSEYDERLKTLETKYLEARQKFLESSAPDELSNLNSSKELKTPHNSPKVLLSDEVPETSRERATASELSRDTAVGLPSTVSNDYPENAAPLNSSSTDQISDGVLDGVVSSRPCSSSSPSNGRPATIYLLKSPPSTQQFPDRVLPTVTDGQISVTVPELSREAAVGFPSTVRSTDCPENAAPLNSLSTDRIFYVGLDGVVSSTPCSSSSPSNGRPATISLLNSPSSTQQIPGSVLPAITDGQIPVTVPENSPVEAECQLRDNVVVNESTKSDYREVADRTMTENTLSQETPVSIPVDPIEPQEQVQVQPLLSVESLPSPACTLPANQSNHVSMVMEPPEQLQQIHSSGLLSSNLDSSSLPSATGGEHWEATNEDALSSQIPVASTEVQNQAVEQPASNLEIDSHSRQVVPPVSNMVLDSLVPGGVRAQSLDTRNMSTHRVINSHPIQTPVQSASRNVQPFFYDPLNYELAKIRKLMEENMKKHEVEKLQLKYNFEKQIDELRRKYDIQMKEIEVKFQEDGKTYDTQYKTVFLHKILAETVIRANFDPMFSGASGMLQDPGYSQHLFHPSRQPNGTWPSPVASQSCRGPPATAFQNSHTSTGSHTMVPPPIQASYNTSGNSSGISARRPHINSISSSSRNLQAGGEIRARPLHPTPYRPSTSVPASSLSREIRAPPPHLSPYRPSISGPTSSLGGEMRTPAPHLSPYRPSTSGPASSLGGEIRTPAPHLLPCRPSTFVPPSSLGEVPHGMPSQPAPGNSQRLPRPMPAFSQFGPHRGHGHENTGVFSTPNVSAMDMRMSANNQSSINLPNTQQRMSDLASNNSQFGTSSSMPATLVQEATPSDVVCLSDDD</sequence>
<feature type="compositionally biased region" description="Low complexity" evidence="1">
    <location>
        <begin position="293"/>
        <end position="303"/>
    </location>
</feature>
<protein>
    <recommendedName>
        <fullName evidence="3">MOM1 alpha-helical domain-containing protein</fullName>
    </recommendedName>
</protein>
<dbReference type="Gene3D" id="6.10.250.1310">
    <property type="match status" value="1"/>
</dbReference>
<feature type="compositionally biased region" description="Polar residues" evidence="1">
    <location>
        <begin position="753"/>
        <end position="768"/>
    </location>
</feature>
<dbReference type="InterPro" id="IPR039322">
    <property type="entry name" value="MOM1"/>
</dbReference>
<accession>A0A2Z6MWE8</accession>
<feature type="compositionally biased region" description="Polar residues" evidence="1">
    <location>
        <begin position="840"/>
        <end position="851"/>
    </location>
</feature>
<feature type="compositionally biased region" description="Polar residues" evidence="1">
    <location>
        <begin position="795"/>
        <end position="806"/>
    </location>
</feature>
<keyword evidence="2" id="KW-0812">Transmembrane</keyword>
<feature type="compositionally biased region" description="Polar residues" evidence="1">
    <location>
        <begin position="997"/>
        <end position="1022"/>
    </location>
</feature>
<feature type="region of interest" description="Disordered" evidence="1">
    <location>
        <begin position="743"/>
        <end position="901"/>
    </location>
</feature>
<keyword evidence="2" id="KW-1133">Transmembrane helix</keyword>
<feature type="region of interest" description="Disordered" evidence="1">
    <location>
        <begin position="997"/>
        <end position="1033"/>
    </location>
</feature>
<evidence type="ECO:0000313" key="5">
    <source>
        <dbReference type="Proteomes" id="UP000242715"/>
    </source>
</evidence>
<evidence type="ECO:0000256" key="1">
    <source>
        <dbReference type="SAM" id="MobiDB-lite"/>
    </source>
</evidence>
<dbReference type="OrthoDB" id="1414316at2759"/>
<evidence type="ECO:0000313" key="4">
    <source>
        <dbReference type="EMBL" id="GAU36964.1"/>
    </source>
</evidence>
<dbReference type="Pfam" id="PF25029">
    <property type="entry name" value="MOM1"/>
    <property type="match status" value="1"/>
</dbReference>
<dbReference type="Proteomes" id="UP000242715">
    <property type="component" value="Unassembled WGS sequence"/>
</dbReference>
<organism evidence="4 5">
    <name type="scientific">Trifolium subterraneum</name>
    <name type="common">Subterranean clover</name>
    <dbReference type="NCBI Taxonomy" id="3900"/>
    <lineage>
        <taxon>Eukaryota</taxon>
        <taxon>Viridiplantae</taxon>
        <taxon>Streptophyta</taxon>
        <taxon>Embryophyta</taxon>
        <taxon>Tracheophyta</taxon>
        <taxon>Spermatophyta</taxon>
        <taxon>Magnoliopsida</taxon>
        <taxon>eudicotyledons</taxon>
        <taxon>Gunneridae</taxon>
        <taxon>Pentapetalae</taxon>
        <taxon>rosids</taxon>
        <taxon>fabids</taxon>
        <taxon>Fabales</taxon>
        <taxon>Fabaceae</taxon>
        <taxon>Papilionoideae</taxon>
        <taxon>50 kb inversion clade</taxon>
        <taxon>NPAAA clade</taxon>
        <taxon>Hologalegina</taxon>
        <taxon>IRL clade</taxon>
        <taxon>Trifolieae</taxon>
        <taxon>Trifolium</taxon>
    </lineage>
</organism>
<dbReference type="GO" id="GO:0031507">
    <property type="term" value="P:heterochromatin formation"/>
    <property type="evidence" value="ECO:0007669"/>
    <property type="project" value="InterPro"/>
</dbReference>
<keyword evidence="2" id="KW-0472">Membrane</keyword>
<dbReference type="PANTHER" id="PTHR35116">
    <property type="entry name" value="HELICASE PROTEIN MOM1"/>
    <property type="match status" value="1"/>
</dbReference>
<proteinExistence type="predicted"/>
<keyword evidence="5" id="KW-1185">Reference proteome</keyword>
<feature type="compositionally biased region" description="Basic and acidic residues" evidence="1">
    <location>
        <begin position="241"/>
        <end position="254"/>
    </location>
</feature>
<gene>
    <name evidence="4" type="ORF">TSUD_57420</name>
</gene>
<feature type="compositionally biased region" description="Polar residues" evidence="1">
    <location>
        <begin position="775"/>
        <end position="786"/>
    </location>
</feature>
<feature type="compositionally biased region" description="Polar residues" evidence="1">
    <location>
        <begin position="814"/>
        <end position="823"/>
    </location>
</feature>
<dbReference type="PANTHER" id="PTHR35116:SF2">
    <property type="entry name" value="ATP-DEPENDENT HELICASE FAMILY PROTEIN-RELATED"/>
    <property type="match status" value="1"/>
</dbReference>
<evidence type="ECO:0000259" key="3">
    <source>
        <dbReference type="Pfam" id="PF25029"/>
    </source>
</evidence>
<feature type="compositionally biased region" description="Polar residues" evidence="1">
    <location>
        <begin position="262"/>
        <end position="283"/>
    </location>
</feature>
<reference evidence="5" key="1">
    <citation type="journal article" date="2017" name="Front. Plant Sci.">
        <title>Climate Clever Clovers: New Paradigm to Reduce the Environmental Footprint of Ruminants by Breeding Low Methanogenic Forages Utilizing Haplotype Variation.</title>
        <authorList>
            <person name="Kaur P."/>
            <person name="Appels R."/>
            <person name="Bayer P.E."/>
            <person name="Keeble-Gagnere G."/>
            <person name="Wang J."/>
            <person name="Hirakawa H."/>
            <person name="Shirasawa K."/>
            <person name="Vercoe P."/>
            <person name="Stefanova K."/>
            <person name="Durmic Z."/>
            <person name="Nichols P."/>
            <person name="Revell C."/>
            <person name="Isobe S.N."/>
            <person name="Edwards D."/>
            <person name="Erskine W."/>
        </authorList>
    </citation>
    <scope>NUCLEOTIDE SEQUENCE [LARGE SCALE GENOMIC DNA]</scope>
    <source>
        <strain evidence="5">cv. Daliak</strain>
    </source>
</reference>
<feature type="transmembrane region" description="Helical" evidence="2">
    <location>
        <begin position="7"/>
        <end position="24"/>
    </location>
</feature>
<dbReference type="AlphaFoldDB" id="A0A2Z6MWE8"/>
<feature type="domain" description="MOM1 alpha-helical" evidence="3">
    <location>
        <begin position="16"/>
        <end position="82"/>
    </location>
</feature>
<feature type="region of interest" description="Disordered" evidence="1">
    <location>
        <begin position="211"/>
        <end position="308"/>
    </location>
</feature>
<name>A0A2Z6MWE8_TRISU</name>
<dbReference type="EMBL" id="DF973648">
    <property type="protein sequence ID" value="GAU36964.1"/>
    <property type="molecule type" value="Genomic_DNA"/>
</dbReference>
<dbReference type="InterPro" id="IPR056882">
    <property type="entry name" value="MOM1_dom"/>
</dbReference>